<keyword evidence="4" id="KW-0949">S-adenosyl-L-methionine</keyword>
<evidence type="ECO:0000256" key="2">
    <source>
        <dbReference type="ARBA" id="ARBA00022603"/>
    </source>
</evidence>
<proteinExistence type="predicted"/>
<dbReference type="SUPFAM" id="SSF53335">
    <property type="entry name" value="S-adenosyl-L-methionine-dependent methyltransferases"/>
    <property type="match status" value="1"/>
</dbReference>
<sequence>MGNNTRLGLLEEIMKESKRKGLEYCLSSKEFSSFLDNMTRKINDHAESANSEADTAFIVDHTLLNISNDVLEPLGFEGYRPFKERTVKFPEPDGTKFHPLSSPNKKSGRIDSKINTVIIEYKYKDNYNTNNLIKDAANQAIDYLNALYAEEEGDYLAIITDGLKCQFIQMTNGSIVEEARQDFNAQALDRLIRSIMELSLAALSSENLIRDLIEKKSAGSSPVDSLTKSLYASLSEMTSTTKLDFEFWKSNFGLSHEDISQQTAIENRRRDLSAIVDLDEIKAEEEYKILFALQTSVAIIAILLAYKIVSTIKHDRIDFSLADFTNLDYQVARTELENIANGNASNSIGIYNLLEIECFVWPFRSEQWSRDIYLSIDSIIKILKKYEDRPALTERTEDLFRDLYMAIMPSSVRHSLGEYYTDMWLTENVNNQALDHLPIEYHDGLRVLDPTGGSGTFIIDFIHRKREAYKNFEHDIKLKKILNEVAMIDANILAVILARINYFIGVSDIISEAYDFHIPVYIGDSTVSNADMMSEDKKYICKTIQASNENVEIRFPVDLLSSKDRYTQIMQDIQVYLRTNDDEKIKGKLSQLSEDASEEDLDHILGNFKKLNEEGLLTTSLINSITNFFITNTLGKFDLIVGNPPWVDWKSLPSVYRENIKASCVSRDLFSGDVRTGGISLNICALITNIAAENWLKENGVLAFLMPQSILFQQSYEGFRNLKLKDGRQLYLQEVTDWTRSGHPFHPVQQLFCTYIISDKKQSYQNGVSLKFVKLKDGLNLRRISNKISSTNFNEYFNVDEAKLERLNKNITAFSYSLNNSEAENFRLISGSSNYIGREGVEFYPQEVQLLKLIEIKGNKVKVENYQSNRSKFKVPKKQREIETKYLRPLVKGVDIKRFHIEESKYIVAFPYDRERSKTPIPSSEIYENSKLLYNYFMENRPYLEGQTQYSNKLINDDTAEFYALARTGAYSHAPYYVLFRDNTKWVSAVTGTIKTDWGGEKPPAFQNHCVSISQNVDGDFITKSEAHYICAILNSNIVEKFILSSSDKRTFKIRLPIRIPKFDKKIKVHRQLSYISQKAHEKYDDEKYIETVRKKADDLYTQALKLEDEKIEEAQE</sequence>
<name>A0AAU8HSE7_9FIRM</name>
<reference evidence="7" key="2">
    <citation type="submission" date="2024-06" db="EMBL/GenBank/DDBJ databases">
        <authorList>
            <person name="Petrova K.O."/>
            <person name="Toshchakov S.V."/>
            <person name="Boltjanskaja Y.V."/>
            <person name="Kevbrin V.V."/>
        </authorList>
    </citation>
    <scope>NUCLEOTIDE SEQUENCE</scope>
    <source>
        <strain evidence="7">Z-710</strain>
    </source>
</reference>
<dbReference type="Pfam" id="PF07669">
    <property type="entry name" value="Eco57I"/>
    <property type="match status" value="1"/>
</dbReference>
<protein>
    <recommendedName>
        <fullName evidence="1">site-specific DNA-methyltransferase (adenine-specific)</fullName>
        <ecNumber evidence="1">2.1.1.72</ecNumber>
    </recommendedName>
</protein>
<evidence type="ECO:0000256" key="4">
    <source>
        <dbReference type="ARBA" id="ARBA00022691"/>
    </source>
</evidence>
<dbReference type="GO" id="GO:0009007">
    <property type="term" value="F:site-specific DNA-methyltransferase (adenine-specific) activity"/>
    <property type="evidence" value="ECO:0007669"/>
    <property type="project" value="UniProtKB-EC"/>
</dbReference>
<dbReference type="GO" id="GO:0003676">
    <property type="term" value="F:nucleic acid binding"/>
    <property type="evidence" value="ECO:0007669"/>
    <property type="project" value="InterPro"/>
</dbReference>
<dbReference type="PANTHER" id="PTHR33841:SF4">
    <property type="entry name" value="RESTRICTION MODIFICATION SYSTEM DNA SPECIFICITY DOMAIN"/>
    <property type="match status" value="1"/>
</dbReference>
<dbReference type="PROSITE" id="PS00092">
    <property type="entry name" value="N6_MTASE"/>
    <property type="match status" value="1"/>
</dbReference>
<evidence type="ECO:0000313" key="7">
    <source>
        <dbReference type="EMBL" id="XCI28367.1"/>
    </source>
</evidence>
<dbReference type="Gene3D" id="3.40.50.150">
    <property type="entry name" value="Vaccinia Virus protein VP39"/>
    <property type="match status" value="1"/>
</dbReference>
<dbReference type="EMBL" id="CP159485">
    <property type="protein sequence ID" value="XCI28367.1"/>
    <property type="molecule type" value="Genomic_DNA"/>
</dbReference>
<evidence type="ECO:0000256" key="5">
    <source>
        <dbReference type="ARBA" id="ARBA00047942"/>
    </source>
</evidence>
<dbReference type="AlphaFoldDB" id="A0AAU8HSE7"/>
<accession>A0AAU8HSE7</accession>
<dbReference type="GO" id="GO:0032259">
    <property type="term" value="P:methylation"/>
    <property type="evidence" value="ECO:0007669"/>
    <property type="project" value="UniProtKB-KW"/>
</dbReference>
<keyword evidence="2" id="KW-0489">Methyltransferase</keyword>
<evidence type="ECO:0000256" key="3">
    <source>
        <dbReference type="ARBA" id="ARBA00022679"/>
    </source>
</evidence>
<gene>
    <name evidence="7" type="ORF">PRVXH_002324</name>
</gene>
<dbReference type="RefSeq" id="WP_353892932.1">
    <property type="nucleotide sequence ID" value="NZ_CP159485.1"/>
</dbReference>
<evidence type="ECO:0000259" key="6">
    <source>
        <dbReference type="Pfam" id="PF07669"/>
    </source>
</evidence>
<keyword evidence="3" id="KW-0808">Transferase</keyword>
<feature type="domain" description="Type II methyltransferase M.TaqI-like" evidence="6">
    <location>
        <begin position="488"/>
        <end position="725"/>
    </location>
</feature>
<dbReference type="InterPro" id="IPR050953">
    <property type="entry name" value="N4_N6_ade-DNA_methylase"/>
</dbReference>
<dbReference type="GO" id="GO:0006304">
    <property type="term" value="P:DNA modification"/>
    <property type="evidence" value="ECO:0007669"/>
    <property type="project" value="InterPro"/>
</dbReference>
<organism evidence="7">
    <name type="scientific">Proteinivorax hydrogeniformans</name>
    <dbReference type="NCBI Taxonomy" id="1826727"/>
    <lineage>
        <taxon>Bacteria</taxon>
        <taxon>Bacillati</taxon>
        <taxon>Bacillota</taxon>
        <taxon>Clostridia</taxon>
        <taxon>Eubacteriales</taxon>
        <taxon>Proteinivoracaceae</taxon>
        <taxon>Proteinivorax</taxon>
    </lineage>
</organism>
<dbReference type="InterPro" id="IPR002052">
    <property type="entry name" value="DNA_methylase_N6_adenine_CS"/>
</dbReference>
<dbReference type="PANTHER" id="PTHR33841">
    <property type="entry name" value="DNA METHYLTRANSFERASE YEEA-RELATED"/>
    <property type="match status" value="1"/>
</dbReference>
<comment type="catalytic activity">
    <reaction evidence="5">
        <text>a 2'-deoxyadenosine in DNA + S-adenosyl-L-methionine = an N(6)-methyl-2'-deoxyadenosine in DNA + S-adenosyl-L-homocysteine + H(+)</text>
        <dbReference type="Rhea" id="RHEA:15197"/>
        <dbReference type="Rhea" id="RHEA-COMP:12418"/>
        <dbReference type="Rhea" id="RHEA-COMP:12419"/>
        <dbReference type="ChEBI" id="CHEBI:15378"/>
        <dbReference type="ChEBI" id="CHEBI:57856"/>
        <dbReference type="ChEBI" id="CHEBI:59789"/>
        <dbReference type="ChEBI" id="CHEBI:90615"/>
        <dbReference type="ChEBI" id="CHEBI:90616"/>
        <dbReference type="EC" id="2.1.1.72"/>
    </reaction>
</comment>
<dbReference type="PRINTS" id="PR00507">
    <property type="entry name" value="N12N6MTFRASE"/>
</dbReference>
<dbReference type="InterPro" id="IPR029063">
    <property type="entry name" value="SAM-dependent_MTases_sf"/>
</dbReference>
<evidence type="ECO:0000256" key="1">
    <source>
        <dbReference type="ARBA" id="ARBA00011900"/>
    </source>
</evidence>
<dbReference type="EC" id="2.1.1.72" evidence="1"/>
<reference evidence="7" key="1">
    <citation type="journal article" date="2018" name="Antonie Van Leeuwenhoek">
        <title>Proteinivorax hydrogeniformans sp. nov., an anaerobic, haloalkaliphilic bacterium fermenting proteinaceous compounds with high hydrogen production.</title>
        <authorList>
            <person name="Boltyanskaya Y."/>
            <person name="Detkova E."/>
            <person name="Pimenov N."/>
            <person name="Kevbrin V."/>
        </authorList>
    </citation>
    <scope>NUCLEOTIDE SEQUENCE</scope>
    <source>
        <strain evidence="7">Z-710</strain>
    </source>
</reference>
<dbReference type="InterPro" id="IPR011639">
    <property type="entry name" value="MethylTrfase_TaqI-like_dom"/>
</dbReference>